<dbReference type="PANTHER" id="PTHR47027:SF20">
    <property type="entry name" value="REVERSE TRANSCRIPTASE-LIKE PROTEIN WITH RNA-DIRECTED DNA POLYMERASE DOMAIN"/>
    <property type="match status" value="1"/>
</dbReference>
<dbReference type="OrthoDB" id="6437252at2759"/>
<accession>A0A4Y2P3N6</accession>
<dbReference type="InterPro" id="IPR000477">
    <property type="entry name" value="RT_dom"/>
</dbReference>
<sequence>MAGEADVLFTTVGCICEVFTLFCTRGLAVEFSAEEYERPAAATGSQFISIIQDIYSDCTSRILSCETSTSPIPIKSGVKQGCPISGILFNISIDHVLRNIQGHFEEHRVLAFADDLCLLAPSAAELQDMLDKVYSDMEKIGLSLNPNKSHSFCLSGQTPVGVRETLFHLGPDTILPIVESQYHRFLGKPVGFNPVPDYRKFNDIIDCAEKIMKSHLAPWQMLDALVTFIFPALQFLMRTAQFKKDDWDVFDEAIRKLIKETLYLPDNACNELLYGHRKSGCFGIPIAAEESDLNRIDSAFKLLTSPDELVAELALKDLQNTVSKRVRRTHVTDDDLSNYLSGDLEMDEGRPASNHVSNTWTVARLVVLAFLAQEP</sequence>
<name>A0A4Y2P3N6_ARAVE</name>
<dbReference type="InterPro" id="IPR043128">
    <property type="entry name" value="Rev_trsase/Diguanyl_cyclase"/>
</dbReference>
<protein>
    <recommendedName>
        <fullName evidence="1">Reverse transcriptase domain-containing protein</fullName>
    </recommendedName>
</protein>
<evidence type="ECO:0000313" key="3">
    <source>
        <dbReference type="Proteomes" id="UP000499080"/>
    </source>
</evidence>
<evidence type="ECO:0000259" key="1">
    <source>
        <dbReference type="PROSITE" id="PS50878"/>
    </source>
</evidence>
<evidence type="ECO:0000313" key="2">
    <source>
        <dbReference type="EMBL" id="GBN45613.1"/>
    </source>
</evidence>
<dbReference type="GO" id="GO:0071897">
    <property type="term" value="P:DNA biosynthetic process"/>
    <property type="evidence" value="ECO:0007669"/>
    <property type="project" value="UniProtKB-ARBA"/>
</dbReference>
<keyword evidence="3" id="KW-1185">Reference proteome</keyword>
<dbReference type="PROSITE" id="PS50878">
    <property type="entry name" value="RT_POL"/>
    <property type="match status" value="1"/>
</dbReference>
<feature type="domain" description="Reverse transcriptase" evidence="1">
    <location>
        <begin position="1"/>
        <end position="190"/>
    </location>
</feature>
<dbReference type="PANTHER" id="PTHR47027">
    <property type="entry name" value="REVERSE TRANSCRIPTASE DOMAIN-CONTAINING PROTEIN"/>
    <property type="match status" value="1"/>
</dbReference>
<comment type="caution">
    <text evidence="2">The sequence shown here is derived from an EMBL/GenBank/DDBJ whole genome shotgun (WGS) entry which is preliminary data.</text>
</comment>
<dbReference type="Proteomes" id="UP000499080">
    <property type="component" value="Unassembled WGS sequence"/>
</dbReference>
<dbReference type="AlphaFoldDB" id="A0A4Y2P3N6"/>
<dbReference type="Pfam" id="PF00078">
    <property type="entry name" value="RVT_1"/>
    <property type="match status" value="1"/>
</dbReference>
<proteinExistence type="predicted"/>
<gene>
    <name evidence="2" type="ORF">AVEN_250966_1</name>
</gene>
<reference evidence="2 3" key="1">
    <citation type="journal article" date="2019" name="Sci. Rep.">
        <title>Orb-weaving spider Araneus ventricosus genome elucidates the spidroin gene catalogue.</title>
        <authorList>
            <person name="Kono N."/>
            <person name="Nakamura H."/>
            <person name="Ohtoshi R."/>
            <person name="Moran D.A.P."/>
            <person name="Shinohara A."/>
            <person name="Yoshida Y."/>
            <person name="Fujiwara M."/>
            <person name="Mori M."/>
            <person name="Tomita M."/>
            <person name="Arakawa K."/>
        </authorList>
    </citation>
    <scope>NUCLEOTIDE SEQUENCE [LARGE SCALE GENOMIC DNA]</scope>
</reference>
<dbReference type="EMBL" id="BGPR01010330">
    <property type="protein sequence ID" value="GBN45613.1"/>
    <property type="molecule type" value="Genomic_DNA"/>
</dbReference>
<dbReference type="SUPFAM" id="SSF56672">
    <property type="entry name" value="DNA/RNA polymerases"/>
    <property type="match status" value="1"/>
</dbReference>
<organism evidence="2 3">
    <name type="scientific">Araneus ventricosus</name>
    <name type="common">Orbweaver spider</name>
    <name type="synonym">Epeira ventricosa</name>
    <dbReference type="NCBI Taxonomy" id="182803"/>
    <lineage>
        <taxon>Eukaryota</taxon>
        <taxon>Metazoa</taxon>
        <taxon>Ecdysozoa</taxon>
        <taxon>Arthropoda</taxon>
        <taxon>Chelicerata</taxon>
        <taxon>Arachnida</taxon>
        <taxon>Araneae</taxon>
        <taxon>Araneomorphae</taxon>
        <taxon>Entelegynae</taxon>
        <taxon>Araneoidea</taxon>
        <taxon>Araneidae</taxon>
        <taxon>Araneus</taxon>
    </lineage>
</organism>
<dbReference type="Gene3D" id="3.30.70.270">
    <property type="match status" value="1"/>
</dbReference>
<dbReference type="InterPro" id="IPR043502">
    <property type="entry name" value="DNA/RNA_pol_sf"/>
</dbReference>